<reference evidence="14 15" key="1">
    <citation type="submission" date="2013-11" db="EMBL/GenBank/DDBJ databases">
        <title>Genome sequencing of Stegodyphus mimosarum.</title>
        <authorList>
            <person name="Bechsgaard J."/>
        </authorList>
    </citation>
    <scope>NUCLEOTIDE SEQUENCE [LARGE SCALE GENOMIC DNA]</scope>
</reference>
<evidence type="ECO:0000256" key="10">
    <source>
        <dbReference type="RuleBase" id="RU004334"/>
    </source>
</evidence>
<dbReference type="Pfam" id="PF00104">
    <property type="entry name" value="Hormone_recep"/>
    <property type="match status" value="1"/>
</dbReference>
<gene>
    <name evidence="14" type="ORF">X975_02569</name>
</gene>
<dbReference type="GO" id="GO:0008270">
    <property type="term" value="F:zinc ion binding"/>
    <property type="evidence" value="ECO:0007669"/>
    <property type="project" value="UniProtKB-KW"/>
</dbReference>
<keyword evidence="3 10" id="KW-0863">Zinc-finger</keyword>
<dbReference type="PRINTS" id="PR00047">
    <property type="entry name" value="STROIDFINGER"/>
</dbReference>
<dbReference type="GO" id="GO:0006950">
    <property type="term" value="P:response to stress"/>
    <property type="evidence" value="ECO:0007669"/>
    <property type="project" value="UniProtKB-ARBA"/>
</dbReference>
<dbReference type="PANTHER" id="PTHR24082:SF283">
    <property type="entry name" value="NUCLEAR HORMONE RECEPTOR HR96"/>
    <property type="match status" value="1"/>
</dbReference>
<dbReference type="GO" id="GO:0045944">
    <property type="term" value="P:positive regulation of transcription by RNA polymerase II"/>
    <property type="evidence" value="ECO:0007669"/>
    <property type="project" value="TreeGrafter"/>
</dbReference>
<evidence type="ECO:0000256" key="3">
    <source>
        <dbReference type="ARBA" id="ARBA00022771"/>
    </source>
</evidence>
<keyword evidence="5 10" id="KW-0805">Transcription regulation</keyword>
<accession>A0A087UCI0</accession>
<dbReference type="PROSITE" id="PS00031">
    <property type="entry name" value="NUCLEAR_REC_DBD_1"/>
    <property type="match status" value="1"/>
</dbReference>
<feature type="compositionally biased region" description="Low complexity" evidence="11">
    <location>
        <begin position="128"/>
        <end position="144"/>
    </location>
</feature>
<keyword evidence="9 10" id="KW-0539">Nucleus</keyword>
<feature type="domain" description="Nuclear receptor" evidence="12">
    <location>
        <begin position="10"/>
        <end position="85"/>
    </location>
</feature>
<organism evidence="14 15">
    <name type="scientific">Stegodyphus mimosarum</name>
    <name type="common">African social velvet spider</name>
    <dbReference type="NCBI Taxonomy" id="407821"/>
    <lineage>
        <taxon>Eukaryota</taxon>
        <taxon>Metazoa</taxon>
        <taxon>Ecdysozoa</taxon>
        <taxon>Arthropoda</taxon>
        <taxon>Chelicerata</taxon>
        <taxon>Arachnida</taxon>
        <taxon>Araneae</taxon>
        <taxon>Araneomorphae</taxon>
        <taxon>Entelegynae</taxon>
        <taxon>Eresoidea</taxon>
        <taxon>Eresidae</taxon>
        <taxon>Stegodyphus</taxon>
    </lineage>
</organism>
<feature type="region of interest" description="Disordered" evidence="11">
    <location>
        <begin position="87"/>
        <end position="108"/>
    </location>
</feature>
<dbReference type="OMA" id="AAWKVPH"/>
<dbReference type="SUPFAM" id="SSF48508">
    <property type="entry name" value="Nuclear receptor ligand-binding domain"/>
    <property type="match status" value="1"/>
</dbReference>
<keyword evidence="6 10" id="KW-0238">DNA-binding</keyword>
<dbReference type="InterPro" id="IPR035500">
    <property type="entry name" value="NHR-like_dom_sf"/>
</dbReference>
<comment type="subcellular location">
    <subcellularLocation>
        <location evidence="1 10">Nucleus</location>
    </subcellularLocation>
</comment>
<feature type="compositionally biased region" description="Polar residues" evidence="11">
    <location>
        <begin position="183"/>
        <end position="200"/>
    </location>
</feature>
<keyword evidence="4 10" id="KW-0862">Zinc</keyword>
<dbReference type="GO" id="GO:0004879">
    <property type="term" value="F:nuclear receptor activity"/>
    <property type="evidence" value="ECO:0007669"/>
    <property type="project" value="TreeGrafter"/>
</dbReference>
<evidence type="ECO:0000259" key="13">
    <source>
        <dbReference type="PROSITE" id="PS51843"/>
    </source>
</evidence>
<keyword evidence="7 10" id="KW-0804">Transcription</keyword>
<evidence type="ECO:0000256" key="9">
    <source>
        <dbReference type="ARBA" id="ARBA00023242"/>
    </source>
</evidence>
<evidence type="ECO:0000259" key="12">
    <source>
        <dbReference type="PROSITE" id="PS51030"/>
    </source>
</evidence>
<evidence type="ECO:0000256" key="5">
    <source>
        <dbReference type="ARBA" id="ARBA00023015"/>
    </source>
</evidence>
<evidence type="ECO:0000256" key="4">
    <source>
        <dbReference type="ARBA" id="ARBA00022833"/>
    </source>
</evidence>
<dbReference type="STRING" id="407821.A0A087UCI0"/>
<feature type="region of interest" description="Disordered" evidence="11">
    <location>
        <begin position="128"/>
        <end position="215"/>
    </location>
</feature>
<dbReference type="AlphaFoldDB" id="A0A087UCI0"/>
<feature type="non-terminal residue" evidence="14">
    <location>
        <position position="514"/>
    </location>
</feature>
<dbReference type="InterPro" id="IPR013088">
    <property type="entry name" value="Znf_NHR/GATA"/>
</dbReference>
<dbReference type="SMART" id="SM00399">
    <property type="entry name" value="ZnF_C4"/>
    <property type="match status" value="1"/>
</dbReference>
<feature type="domain" description="NR LBD" evidence="13">
    <location>
        <begin position="292"/>
        <end position="514"/>
    </location>
</feature>
<evidence type="ECO:0000256" key="6">
    <source>
        <dbReference type="ARBA" id="ARBA00023125"/>
    </source>
</evidence>
<evidence type="ECO:0000256" key="2">
    <source>
        <dbReference type="ARBA" id="ARBA00022723"/>
    </source>
</evidence>
<dbReference type="GO" id="GO:0000122">
    <property type="term" value="P:negative regulation of transcription by RNA polymerase II"/>
    <property type="evidence" value="ECO:0007669"/>
    <property type="project" value="TreeGrafter"/>
</dbReference>
<comment type="similarity">
    <text evidence="10">Belongs to the nuclear hormone receptor family.</text>
</comment>
<dbReference type="PROSITE" id="PS51030">
    <property type="entry name" value="NUCLEAR_REC_DBD_2"/>
    <property type="match status" value="1"/>
</dbReference>
<dbReference type="PRINTS" id="PR00398">
    <property type="entry name" value="STRDHORMONER"/>
</dbReference>
<dbReference type="GO" id="GO:0005634">
    <property type="term" value="C:nucleus"/>
    <property type="evidence" value="ECO:0007669"/>
    <property type="project" value="UniProtKB-SubCell"/>
</dbReference>
<evidence type="ECO:0000256" key="1">
    <source>
        <dbReference type="ARBA" id="ARBA00004123"/>
    </source>
</evidence>
<dbReference type="InterPro" id="IPR001723">
    <property type="entry name" value="Nuclear_hrmn_rcpt"/>
</dbReference>
<dbReference type="Gene3D" id="1.10.565.10">
    <property type="entry name" value="Retinoid X Receptor"/>
    <property type="match status" value="1"/>
</dbReference>
<evidence type="ECO:0000256" key="8">
    <source>
        <dbReference type="ARBA" id="ARBA00023170"/>
    </source>
</evidence>
<protein>
    <submittedName>
        <fullName evidence="14">Nuclear hormone receptor HR96</fullName>
    </submittedName>
</protein>
<sequence length="514" mass="58554">MAESRKKKDNKKCGVCGDNALGSNFNAITCESCKAFFRRNALKTKEFKCPFEDNCKVDMVTRRFCQKCRLKKCFAIGMKKEWIMSEEEKKAKRDKIEKNRRKRNGQQASLQVQDFTYIKAESPDDSQMLLSPISSMSPMTPQTPGSVGMIADLPKTRAFSHQPLTPSDCEYSPPTKIPHLESASDSMQDEVSNHSSQTVHSAEDTNESVSISSETGHSLMVKPEVDSSNSVNNSIQESEGLLVPKVSLLNNTSSSLCKDVPKSVYAKAVEIEFTELPIRTELTTSKELNNLEKLKLQELVIANEVLKMPLPCGMSDPSLLDVINMTDHAIRRLIKMSKKINAFKNLCQDDQIALLKGGCTELMILRSVMSYDPEKECWQGPQGPKVMSIKVDILKEAKGNVYEEHKRFINSFHPQWRTDENIMLILSGIALFTPERPNTVHKEAIRLEQNTYYYLLRRYLDSMYDYCEAKTVYLKLIHKVQELHILNENHVRVYLDVNPKDVEPLLIEIFDLKH</sequence>
<dbReference type="InterPro" id="IPR050234">
    <property type="entry name" value="Nuclear_hormone_rcpt_NR1"/>
</dbReference>
<dbReference type="CDD" id="cd06966">
    <property type="entry name" value="NR_DBD_CAR"/>
    <property type="match status" value="1"/>
</dbReference>
<feature type="compositionally biased region" description="Basic and acidic residues" evidence="11">
    <location>
        <begin position="87"/>
        <end position="97"/>
    </location>
</feature>
<dbReference type="SUPFAM" id="SSF57716">
    <property type="entry name" value="Glucocorticoid receptor-like (DNA-binding domain)"/>
    <property type="match status" value="1"/>
</dbReference>
<dbReference type="PANTHER" id="PTHR24082">
    <property type="entry name" value="NUCLEAR HORMONE RECEPTOR"/>
    <property type="match status" value="1"/>
</dbReference>
<dbReference type="Pfam" id="PF00105">
    <property type="entry name" value="zf-C4"/>
    <property type="match status" value="1"/>
</dbReference>
<dbReference type="OrthoDB" id="6355676at2759"/>
<dbReference type="GO" id="GO:0030154">
    <property type="term" value="P:cell differentiation"/>
    <property type="evidence" value="ECO:0007669"/>
    <property type="project" value="TreeGrafter"/>
</dbReference>
<dbReference type="FunFam" id="1.10.565.10:FF:000035">
    <property type="entry name" value="Nuclear hormone receptor HR96"/>
    <property type="match status" value="1"/>
</dbReference>
<evidence type="ECO:0000256" key="11">
    <source>
        <dbReference type="SAM" id="MobiDB-lite"/>
    </source>
</evidence>
<dbReference type="SMART" id="SM00430">
    <property type="entry name" value="HOLI"/>
    <property type="match status" value="1"/>
</dbReference>
<dbReference type="FunFam" id="3.30.50.10:FF:000042">
    <property type="entry name" value="Nuclear hormone receptor HR96"/>
    <property type="match status" value="1"/>
</dbReference>
<evidence type="ECO:0000313" key="14">
    <source>
        <dbReference type="EMBL" id="KFM75069.1"/>
    </source>
</evidence>
<keyword evidence="2 10" id="KW-0479">Metal-binding</keyword>
<dbReference type="GO" id="GO:0000978">
    <property type="term" value="F:RNA polymerase II cis-regulatory region sequence-specific DNA binding"/>
    <property type="evidence" value="ECO:0007669"/>
    <property type="project" value="TreeGrafter"/>
</dbReference>
<keyword evidence="8 10" id="KW-0675">Receptor</keyword>
<name>A0A087UCI0_STEMI</name>
<dbReference type="Gene3D" id="3.30.50.10">
    <property type="entry name" value="Erythroid Transcription Factor GATA-1, subunit A"/>
    <property type="match status" value="1"/>
</dbReference>
<dbReference type="PROSITE" id="PS51843">
    <property type="entry name" value="NR_LBD"/>
    <property type="match status" value="1"/>
</dbReference>
<keyword evidence="15" id="KW-1185">Reference proteome</keyword>
<dbReference type="InterPro" id="IPR001628">
    <property type="entry name" value="Znf_hrmn_rcpt"/>
</dbReference>
<dbReference type="EMBL" id="KK119203">
    <property type="protein sequence ID" value="KFM75069.1"/>
    <property type="molecule type" value="Genomic_DNA"/>
</dbReference>
<dbReference type="InterPro" id="IPR000536">
    <property type="entry name" value="Nucl_hrmn_rcpt_lig-bd"/>
</dbReference>
<evidence type="ECO:0000313" key="15">
    <source>
        <dbReference type="Proteomes" id="UP000054359"/>
    </source>
</evidence>
<dbReference type="Proteomes" id="UP000054359">
    <property type="component" value="Unassembled WGS sequence"/>
</dbReference>
<evidence type="ECO:0000256" key="7">
    <source>
        <dbReference type="ARBA" id="ARBA00023163"/>
    </source>
</evidence>
<proteinExistence type="inferred from homology"/>